<dbReference type="AlphaFoldDB" id="A0A517MV44"/>
<gene>
    <name evidence="1" type="ORF">HG15A2_20280</name>
</gene>
<reference evidence="1 2" key="1">
    <citation type="submission" date="2019-02" db="EMBL/GenBank/DDBJ databases">
        <title>Deep-cultivation of Planctomycetes and their phenomic and genomic characterization uncovers novel biology.</title>
        <authorList>
            <person name="Wiegand S."/>
            <person name="Jogler M."/>
            <person name="Boedeker C."/>
            <person name="Pinto D."/>
            <person name="Vollmers J."/>
            <person name="Rivas-Marin E."/>
            <person name="Kohn T."/>
            <person name="Peeters S.H."/>
            <person name="Heuer A."/>
            <person name="Rast P."/>
            <person name="Oberbeckmann S."/>
            <person name="Bunk B."/>
            <person name="Jeske O."/>
            <person name="Meyerdierks A."/>
            <person name="Storesund J.E."/>
            <person name="Kallscheuer N."/>
            <person name="Luecker S."/>
            <person name="Lage O.M."/>
            <person name="Pohl T."/>
            <person name="Merkel B.J."/>
            <person name="Hornburger P."/>
            <person name="Mueller R.-W."/>
            <person name="Bruemmer F."/>
            <person name="Labrenz M."/>
            <person name="Spormann A.M."/>
            <person name="Op den Camp H."/>
            <person name="Overmann J."/>
            <person name="Amann R."/>
            <person name="Jetten M.S.M."/>
            <person name="Mascher T."/>
            <person name="Medema M.H."/>
            <person name="Devos D.P."/>
            <person name="Kaster A.-K."/>
            <person name="Ovreas L."/>
            <person name="Rohde M."/>
            <person name="Galperin M.Y."/>
            <person name="Jogler C."/>
        </authorList>
    </citation>
    <scope>NUCLEOTIDE SEQUENCE [LARGE SCALE GENOMIC DNA]</scope>
    <source>
        <strain evidence="1 2">HG15A2</strain>
    </source>
</reference>
<name>A0A517MV44_9BACT</name>
<keyword evidence="2" id="KW-1185">Reference proteome</keyword>
<sequence>MIALLRPGYGRIQIPLRTLCDLLAIGLVALGLCATTLQAAESGSSATTSDEARNEARQAIPLARIHRDHRDKVSMVLSDPSLYRRLPTDVVDCQPEMFTFLAQNPEVLVEIWRKLGVSNVQLIRTGPYTFDLTDGMGTTGTLAIVEQLCEDRAQNRVVMYSEGSYEGRPFKRPVTANCVLLLRSGSMTETNGRPYVAARLDTFVRLNRPSMELLARAVHPFVGKTTDRNFVDTMNFVGNLSYAAERRPESIAQLSDGLENIGPARRQKFVQVAHQCSQAGSPLREARADSKTAQR</sequence>
<organism evidence="1 2">
    <name type="scientific">Adhaeretor mobilis</name>
    <dbReference type="NCBI Taxonomy" id="1930276"/>
    <lineage>
        <taxon>Bacteria</taxon>
        <taxon>Pseudomonadati</taxon>
        <taxon>Planctomycetota</taxon>
        <taxon>Planctomycetia</taxon>
        <taxon>Pirellulales</taxon>
        <taxon>Lacipirellulaceae</taxon>
        <taxon>Adhaeretor</taxon>
    </lineage>
</organism>
<dbReference type="EMBL" id="CP036263">
    <property type="protein sequence ID" value="QDS98745.1"/>
    <property type="molecule type" value="Genomic_DNA"/>
</dbReference>
<protein>
    <submittedName>
        <fullName evidence="1">Uncharacterized protein</fullName>
    </submittedName>
</protein>
<accession>A0A517MV44</accession>
<dbReference type="OrthoDB" id="291981at2"/>
<evidence type="ECO:0000313" key="1">
    <source>
        <dbReference type="EMBL" id="QDS98745.1"/>
    </source>
</evidence>
<proteinExistence type="predicted"/>
<evidence type="ECO:0000313" key="2">
    <source>
        <dbReference type="Proteomes" id="UP000319852"/>
    </source>
</evidence>
<dbReference type="KEGG" id="amob:HG15A2_20280"/>
<dbReference type="Proteomes" id="UP000319852">
    <property type="component" value="Chromosome"/>
</dbReference>